<sequence>MTFTVFLQAGVRGDLERAVRTATGDADLIVTLTGADSALPADLIGGIRAVPGVEKVEEQTAGIAVVDDEIGAAIEVQSLLDDTLFRLTAGRMPTSDKESVIVETPGKPMRYLPGAEINLKNNGSGSETIVVVGTAESEPGATMEPSLPTLLCSRSAAQRLLGIAGSNAAFVQVSGSVDDVRAQVAEKVAQFGTTARVESSSEYVAANASKYEAGTQTVMLVLRLLTAVALLAALVVVGNNYRLQLARRTREIALLRSIGALRRQVFTSVIAHAAVAGALGSAGGIALGVVAGVLALKGMPAASTDAGFWMRLIALGLAAGVLPSLLSSVRPARRATRVAPVEALRRTEPAVRTSGGSRGGGGARTVLAVLLVFTGIAVTVTGGATQSLALVITGVLLACAGLLIPGAQIFTSTALGFSRIAIARGGAHAELASEQLRRHPGRSDATAAAVWLGATLMAALLSGSTTAQATMGEIVEAATPTDIIVTPAGDTDNPVELGNRVSQLPQVANTAVVSDVVLDAEFAASPDSDGPMTVAAWTPQLGSVLRSDAIIPEPEPGTIILPPTPETTAGSGLVTVTLRQSGNAHPFDITVIEGAPLMGIVHQSDLARFAVSTPSVWVKVVPGADPLDVADAIGELPGVATLNSPAVQRLEADAELTRFVALGLAFLAVALVIAVVGLSNTVALSVTERYREIGLLRALGARRTQITGMVLTETLLLALAAGLIGVVFGVLFGVTGANALLGGEKLHVVTAIPWASLAALVVGLLAASAIGAVLPARRAAAIPPAAALAQ</sequence>
<gene>
    <name evidence="9" type="ORF">HC138_00110</name>
</gene>
<evidence type="ECO:0000256" key="6">
    <source>
        <dbReference type="ARBA" id="ARBA00038076"/>
    </source>
</evidence>
<dbReference type="EMBL" id="JAAUVV010000001">
    <property type="protein sequence ID" value="NJJ02786.1"/>
    <property type="molecule type" value="Genomic_DNA"/>
</dbReference>
<feature type="transmembrane region" description="Helical" evidence="7">
    <location>
        <begin position="752"/>
        <end position="774"/>
    </location>
</feature>
<dbReference type="InterPro" id="IPR003838">
    <property type="entry name" value="ABC3_permease_C"/>
</dbReference>
<evidence type="ECO:0000259" key="8">
    <source>
        <dbReference type="Pfam" id="PF02687"/>
    </source>
</evidence>
<dbReference type="InterPro" id="IPR050250">
    <property type="entry name" value="Macrolide_Exporter_MacB"/>
</dbReference>
<comment type="caution">
    <text evidence="9">The sequence shown here is derived from an EMBL/GenBank/DDBJ whole genome shotgun (WGS) entry which is preliminary data.</text>
</comment>
<feature type="transmembrane region" description="Helical" evidence="7">
    <location>
        <begin position="362"/>
        <end position="382"/>
    </location>
</feature>
<feature type="transmembrane region" description="Helical" evidence="7">
    <location>
        <begin position="659"/>
        <end position="686"/>
    </location>
</feature>
<proteinExistence type="inferred from homology"/>
<dbReference type="Pfam" id="PF02687">
    <property type="entry name" value="FtsX"/>
    <property type="match status" value="2"/>
</dbReference>
<evidence type="ECO:0000256" key="1">
    <source>
        <dbReference type="ARBA" id="ARBA00004651"/>
    </source>
</evidence>
<name>A0AAP6XHM8_9CORY</name>
<protein>
    <submittedName>
        <fullName evidence="9">FtsX-like permease family protein</fullName>
    </submittedName>
</protein>
<feature type="transmembrane region" description="Helical" evidence="7">
    <location>
        <begin position="308"/>
        <end position="327"/>
    </location>
</feature>
<comment type="subcellular location">
    <subcellularLocation>
        <location evidence="1">Cell membrane</location>
        <topology evidence="1">Multi-pass membrane protein</topology>
    </subcellularLocation>
</comment>
<keyword evidence="5 7" id="KW-0472">Membrane</keyword>
<evidence type="ECO:0000256" key="4">
    <source>
        <dbReference type="ARBA" id="ARBA00022989"/>
    </source>
</evidence>
<feature type="transmembrane region" description="Helical" evidence="7">
    <location>
        <begin position="388"/>
        <end position="410"/>
    </location>
</feature>
<feature type="transmembrane region" description="Helical" evidence="7">
    <location>
        <begin position="220"/>
        <end position="241"/>
    </location>
</feature>
<feature type="domain" description="ABC3 transporter permease C-terminal" evidence="8">
    <location>
        <begin position="665"/>
        <end position="784"/>
    </location>
</feature>
<feature type="transmembrane region" description="Helical" evidence="7">
    <location>
        <begin position="265"/>
        <end position="296"/>
    </location>
</feature>
<feature type="transmembrane region" description="Helical" evidence="7">
    <location>
        <begin position="445"/>
        <end position="463"/>
    </location>
</feature>
<dbReference type="AlphaFoldDB" id="A0AAP6XHM8"/>
<evidence type="ECO:0000256" key="7">
    <source>
        <dbReference type="SAM" id="Phobius"/>
    </source>
</evidence>
<evidence type="ECO:0000313" key="10">
    <source>
        <dbReference type="Proteomes" id="UP000591626"/>
    </source>
</evidence>
<dbReference type="Proteomes" id="UP000591626">
    <property type="component" value="Unassembled WGS sequence"/>
</dbReference>
<keyword evidence="2" id="KW-1003">Cell membrane</keyword>
<dbReference type="GO" id="GO:0005886">
    <property type="term" value="C:plasma membrane"/>
    <property type="evidence" value="ECO:0007669"/>
    <property type="project" value="UniProtKB-SubCell"/>
</dbReference>
<evidence type="ECO:0000256" key="2">
    <source>
        <dbReference type="ARBA" id="ARBA00022475"/>
    </source>
</evidence>
<feature type="transmembrane region" description="Helical" evidence="7">
    <location>
        <begin position="706"/>
        <end position="732"/>
    </location>
</feature>
<dbReference type="PANTHER" id="PTHR30572">
    <property type="entry name" value="MEMBRANE COMPONENT OF TRANSPORTER-RELATED"/>
    <property type="match status" value="1"/>
</dbReference>
<accession>A0AAP6XHM8</accession>
<comment type="similarity">
    <text evidence="6">Belongs to the ABC-4 integral membrane protein family.</text>
</comment>
<evidence type="ECO:0000256" key="3">
    <source>
        <dbReference type="ARBA" id="ARBA00022692"/>
    </source>
</evidence>
<evidence type="ECO:0000256" key="5">
    <source>
        <dbReference type="ARBA" id="ARBA00023136"/>
    </source>
</evidence>
<keyword evidence="3 7" id="KW-0812">Transmembrane</keyword>
<dbReference type="RefSeq" id="WP_154838595.1">
    <property type="nucleotide sequence ID" value="NZ_JAAUVV010000001.1"/>
</dbReference>
<feature type="domain" description="ABC3 transporter permease C-terminal" evidence="8">
    <location>
        <begin position="225"/>
        <end position="338"/>
    </location>
</feature>
<organism evidence="9 10">
    <name type="scientific">Corynebacterium coyleae</name>
    <dbReference type="NCBI Taxonomy" id="53374"/>
    <lineage>
        <taxon>Bacteria</taxon>
        <taxon>Bacillati</taxon>
        <taxon>Actinomycetota</taxon>
        <taxon>Actinomycetes</taxon>
        <taxon>Mycobacteriales</taxon>
        <taxon>Corynebacteriaceae</taxon>
        <taxon>Corynebacterium</taxon>
    </lineage>
</organism>
<keyword evidence="4 7" id="KW-1133">Transmembrane helix</keyword>
<evidence type="ECO:0000313" key="9">
    <source>
        <dbReference type="EMBL" id="NJJ02786.1"/>
    </source>
</evidence>
<dbReference type="GO" id="GO:0022857">
    <property type="term" value="F:transmembrane transporter activity"/>
    <property type="evidence" value="ECO:0007669"/>
    <property type="project" value="TreeGrafter"/>
</dbReference>
<dbReference type="PANTHER" id="PTHR30572:SF4">
    <property type="entry name" value="ABC TRANSPORTER PERMEASE YTRF"/>
    <property type="match status" value="1"/>
</dbReference>
<reference evidence="9 10" key="1">
    <citation type="submission" date="2020-03" db="EMBL/GenBank/DDBJ databases">
        <title>Draft genome sequences of bacterial isolates from the female urobiome.</title>
        <authorList>
            <person name="Miller-Ensminger T."/>
            <person name="Wolfe A.J."/>
            <person name="Putonti C."/>
        </authorList>
    </citation>
    <scope>NUCLEOTIDE SEQUENCE [LARGE SCALE GENOMIC DNA]</scope>
    <source>
        <strain evidence="9 10">UMB8490</strain>
    </source>
</reference>